<evidence type="ECO:0000259" key="4">
    <source>
        <dbReference type="Pfam" id="PF22725"/>
    </source>
</evidence>
<accession>A0ABW2UIA9</accession>
<dbReference type="RefSeq" id="WP_377399384.1">
    <property type="nucleotide sequence ID" value="NZ_JBHTFQ010000002.1"/>
</dbReference>
<dbReference type="EMBL" id="JBHTFQ010000002">
    <property type="protein sequence ID" value="MFC7703315.1"/>
    <property type="molecule type" value="Genomic_DNA"/>
</dbReference>
<dbReference type="Pfam" id="PF22725">
    <property type="entry name" value="GFO_IDH_MocA_C3"/>
    <property type="match status" value="1"/>
</dbReference>
<keyword evidence="2" id="KW-0560">Oxidoreductase</keyword>
<protein>
    <submittedName>
        <fullName evidence="5">Gfo/Idh/MocA family protein</fullName>
    </submittedName>
</protein>
<gene>
    <name evidence="5" type="ORF">ACFQXB_03795</name>
</gene>
<dbReference type="InterPro" id="IPR036291">
    <property type="entry name" value="NAD(P)-bd_dom_sf"/>
</dbReference>
<name>A0ABW2UIA9_9RHOB</name>
<sequence length="322" mass="35784">MTHLRWGVLGAAKIARNFVCPAIHQAEGAALVALATQSAEKAQPFLARYPGLRIHDSYEALLQDPDIDAVYVPLPNHLHVEWTERALRAGKHVLCEKPIALAASEIDRLIAARDETGLMAAEAFMILHHPQWQRARDLLKDGAIGRLRHVDGVFTYRNTDAGNIRNRAEMGGGGIYDIGVYPLIGTRFVTGREPDDVVARFELESGVDTFARVWAEFGDVSLSFSCGMRLHPRQEMVFHGEEGWLRLTAPFNANVYGPTQLHWARPDGTLMIEDYSGVDHYRLMVEAFCASVQQGLPFACPLEFSQGNQRALDRILTAGQGR</sequence>
<dbReference type="Gene3D" id="3.30.360.10">
    <property type="entry name" value="Dihydrodipicolinate Reductase, domain 2"/>
    <property type="match status" value="1"/>
</dbReference>
<dbReference type="InterPro" id="IPR055170">
    <property type="entry name" value="GFO_IDH_MocA-like_dom"/>
</dbReference>
<evidence type="ECO:0000256" key="1">
    <source>
        <dbReference type="ARBA" id="ARBA00010928"/>
    </source>
</evidence>
<reference evidence="6" key="1">
    <citation type="journal article" date="2019" name="Int. J. Syst. Evol. Microbiol.">
        <title>The Global Catalogue of Microorganisms (GCM) 10K type strain sequencing project: providing services to taxonomists for standard genome sequencing and annotation.</title>
        <authorList>
            <consortium name="The Broad Institute Genomics Platform"/>
            <consortium name="The Broad Institute Genome Sequencing Center for Infectious Disease"/>
            <person name="Wu L."/>
            <person name="Ma J."/>
        </authorList>
    </citation>
    <scope>NUCLEOTIDE SEQUENCE [LARGE SCALE GENOMIC DNA]</scope>
    <source>
        <strain evidence="6">CGMCC 1.12750</strain>
    </source>
</reference>
<dbReference type="PANTHER" id="PTHR22604:SF105">
    <property type="entry name" value="TRANS-1,2-DIHYDROBENZENE-1,2-DIOL DEHYDROGENASE"/>
    <property type="match status" value="1"/>
</dbReference>
<evidence type="ECO:0000256" key="2">
    <source>
        <dbReference type="ARBA" id="ARBA00023002"/>
    </source>
</evidence>
<dbReference type="Gene3D" id="3.40.50.720">
    <property type="entry name" value="NAD(P)-binding Rossmann-like Domain"/>
    <property type="match status" value="1"/>
</dbReference>
<feature type="domain" description="GFO/IDH/MocA-like oxidoreductase" evidence="4">
    <location>
        <begin position="132"/>
        <end position="246"/>
    </location>
</feature>
<evidence type="ECO:0000313" key="5">
    <source>
        <dbReference type="EMBL" id="MFC7703315.1"/>
    </source>
</evidence>
<dbReference type="Proteomes" id="UP001596516">
    <property type="component" value="Unassembled WGS sequence"/>
</dbReference>
<organism evidence="5 6">
    <name type="scientific">Plastorhodobacter daqingensis</name>
    <dbReference type="NCBI Taxonomy" id="1387281"/>
    <lineage>
        <taxon>Bacteria</taxon>
        <taxon>Pseudomonadati</taxon>
        <taxon>Pseudomonadota</taxon>
        <taxon>Alphaproteobacteria</taxon>
        <taxon>Rhodobacterales</taxon>
        <taxon>Paracoccaceae</taxon>
        <taxon>Plastorhodobacter</taxon>
    </lineage>
</organism>
<comment type="similarity">
    <text evidence="1">Belongs to the Gfo/Idh/MocA family.</text>
</comment>
<dbReference type="SUPFAM" id="SSF55347">
    <property type="entry name" value="Glyceraldehyde-3-phosphate dehydrogenase-like, C-terminal domain"/>
    <property type="match status" value="1"/>
</dbReference>
<dbReference type="Pfam" id="PF01408">
    <property type="entry name" value="GFO_IDH_MocA"/>
    <property type="match status" value="1"/>
</dbReference>
<proteinExistence type="inferred from homology"/>
<keyword evidence="6" id="KW-1185">Reference proteome</keyword>
<comment type="caution">
    <text evidence="5">The sequence shown here is derived from an EMBL/GenBank/DDBJ whole genome shotgun (WGS) entry which is preliminary data.</text>
</comment>
<feature type="domain" description="Gfo/Idh/MocA-like oxidoreductase N-terminal" evidence="3">
    <location>
        <begin position="4"/>
        <end position="121"/>
    </location>
</feature>
<dbReference type="InterPro" id="IPR050984">
    <property type="entry name" value="Gfo/Idh/MocA_domain"/>
</dbReference>
<evidence type="ECO:0000259" key="3">
    <source>
        <dbReference type="Pfam" id="PF01408"/>
    </source>
</evidence>
<dbReference type="PANTHER" id="PTHR22604">
    <property type="entry name" value="OXIDOREDUCTASES"/>
    <property type="match status" value="1"/>
</dbReference>
<dbReference type="SUPFAM" id="SSF51735">
    <property type="entry name" value="NAD(P)-binding Rossmann-fold domains"/>
    <property type="match status" value="1"/>
</dbReference>
<evidence type="ECO:0000313" key="6">
    <source>
        <dbReference type="Proteomes" id="UP001596516"/>
    </source>
</evidence>
<dbReference type="InterPro" id="IPR000683">
    <property type="entry name" value="Gfo/Idh/MocA-like_OxRdtase_N"/>
</dbReference>